<dbReference type="AlphaFoldDB" id="A0A8J2NS62"/>
<sequence>MSEKSLGSSAPLVVEGTNLDVSQINAAHKQNWKRKTWVEKFLKSVELGDSCITLLLQKLIHLEIFQPIYIKHMGGIWDTS</sequence>
<organism evidence="1 2">
    <name type="scientific">Allacma fusca</name>
    <dbReference type="NCBI Taxonomy" id="39272"/>
    <lineage>
        <taxon>Eukaryota</taxon>
        <taxon>Metazoa</taxon>
        <taxon>Ecdysozoa</taxon>
        <taxon>Arthropoda</taxon>
        <taxon>Hexapoda</taxon>
        <taxon>Collembola</taxon>
        <taxon>Symphypleona</taxon>
        <taxon>Sminthuridae</taxon>
        <taxon>Allacma</taxon>
    </lineage>
</organism>
<dbReference type="Proteomes" id="UP000708208">
    <property type="component" value="Unassembled WGS sequence"/>
</dbReference>
<evidence type="ECO:0000313" key="2">
    <source>
        <dbReference type="Proteomes" id="UP000708208"/>
    </source>
</evidence>
<proteinExistence type="predicted"/>
<name>A0A8J2NS62_9HEXA</name>
<protein>
    <submittedName>
        <fullName evidence="1">Uncharacterized protein</fullName>
    </submittedName>
</protein>
<reference evidence="1" key="1">
    <citation type="submission" date="2021-06" db="EMBL/GenBank/DDBJ databases">
        <authorList>
            <person name="Hodson N. C."/>
            <person name="Mongue J. A."/>
            <person name="Jaron S. K."/>
        </authorList>
    </citation>
    <scope>NUCLEOTIDE SEQUENCE</scope>
</reference>
<comment type="caution">
    <text evidence="1">The sequence shown here is derived from an EMBL/GenBank/DDBJ whole genome shotgun (WGS) entry which is preliminary data.</text>
</comment>
<gene>
    <name evidence="1" type="ORF">AFUS01_LOCUS5985</name>
</gene>
<dbReference type="EMBL" id="CAJVCH010038874">
    <property type="protein sequence ID" value="CAG7716477.1"/>
    <property type="molecule type" value="Genomic_DNA"/>
</dbReference>
<keyword evidence="2" id="KW-1185">Reference proteome</keyword>
<accession>A0A8J2NS62</accession>
<evidence type="ECO:0000313" key="1">
    <source>
        <dbReference type="EMBL" id="CAG7716477.1"/>
    </source>
</evidence>